<feature type="binding site" evidence="4">
    <location>
        <begin position="42"/>
        <end position="43"/>
    </location>
    <ligand>
        <name>FAD</name>
        <dbReference type="ChEBI" id="CHEBI:57692"/>
    </ligand>
</feature>
<dbReference type="AlphaFoldDB" id="A0A0U5GN09"/>
<dbReference type="STRING" id="454130.A0A0U5GN09"/>
<gene>
    <name evidence="7" type="ORF">ASPCAL02468</name>
</gene>
<feature type="binding site" evidence="4">
    <location>
        <position position="126"/>
    </location>
    <ligand>
        <name>FAD</name>
        <dbReference type="ChEBI" id="CHEBI:57692"/>
    </ligand>
</feature>
<dbReference type="Pfam" id="PF00732">
    <property type="entry name" value="GMC_oxred_N"/>
    <property type="match status" value="1"/>
</dbReference>
<evidence type="ECO:0000313" key="8">
    <source>
        <dbReference type="Proteomes" id="UP000054771"/>
    </source>
</evidence>
<dbReference type="Gene3D" id="3.50.50.60">
    <property type="entry name" value="FAD/NAD(P)-binding domain"/>
    <property type="match status" value="1"/>
</dbReference>
<dbReference type="SUPFAM" id="SSF54373">
    <property type="entry name" value="FAD-linked reductases, C-terminal domain"/>
    <property type="match status" value="1"/>
</dbReference>
<dbReference type="InterPro" id="IPR036188">
    <property type="entry name" value="FAD/NAD-bd_sf"/>
</dbReference>
<evidence type="ECO:0000256" key="5">
    <source>
        <dbReference type="SAM" id="SignalP"/>
    </source>
</evidence>
<feature type="binding site" evidence="4">
    <location>
        <begin position="542"/>
        <end position="543"/>
    </location>
    <ligand>
        <name>FAD</name>
        <dbReference type="ChEBI" id="CHEBI:57692"/>
    </ligand>
</feature>
<accession>A0A0U5GN09</accession>
<feature type="binding site" evidence="4">
    <location>
        <begin position="588"/>
        <end position="589"/>
    </location>
    <ligand>
        <name>FAD</name>
        <dbReference type="ChEBI" id="CHEBI:57692"/>
    </ligand>
</feature>
<feature type="active site" description="Proton acceptor" evidence="3">
    <location>
        <position position="587"/>
    </location>
</feature>
<keyword evidence="4" id="KW-0274">FAD</keyword>
<feature type="active site" description="Proton donor" evidence="3">
    <location>
        <position position="543"/>
    </location>
</feature>
<feature type="binding site" evidence="4">
    <location>
        <begin position="130"/>
        <end position="133"/>
    </location>
    <ligand>
        <name>FAD</name>
        <dbReference type="ChEBI" id="CHEBI:57692"/>
    </ligand>
</feature>
<protein>
    <recommendedName>
        <fullName evidence="6">Glucose-methanol-choline oxidoreductase N-terminal domain-containing protein</fullName>
    </recommendedName>
</protein>
<dbReference type="PROSITE" id="PS00624">
    <property type="entry name" value="GMC_OXRED_2"/>
    <property type="match status" value="1"/>
</dbReference>
<dbReference type="GO" id="GO:0044550">
    <property type="term" value="P:secondary metabolite biosynthetic process"/>
    <property type="evidence" value="ECO:0007669"/>
    <property type="project" value="TreeGrafter"/>
</dbReference>
<reference evidence="8" key="1">
    <citation type="journal article" date="2016" name="Genome Announc.">
        <title>Draft genome sequences of fungus Aspergillus calidoustus.</title>
        <authorList>
            <person name="Horn F."/>
            <person name="Linde J."/>
            <person name="Mattern D.J."/>
            <person name="Walther G."/>
            <person name="Guthke R."/>
            <person name="Scherlach K."/>
            <person name="Martin K."/>
            <person name="Brakhage A.A."/>
            <person name="Petzke L."/>
            <person name="Valiante V."/>
        </authorList>
    </citation>
    <scope>NUCLEOTIDE SEQUENCE [LARGE SCALE GENOMIC DNA]</scope>
    <source>
        <strain evidence="8">SF006504</strain>
    </source>
</reference>
<feature type="domain" description="Glucose-methanol-choline oxidoreductase N-terminal" evidence="6">
    <location>
        <begin position="310"/>
        <end position="324"/>
    </location>
</feature>
<dbReference type="PIRSF" id="PIRSF000137">
    <property type="entry name" value="Alcohol_oxidase"/>
    <property type="match status" value="1"/>
</dbReference>
<evidence type="ECO:0000256" key="1">
    <source>
        <dbReference type="ARBA" id="ARBA00010790"/>
    </source>
</evidence>
<comment type="similarity">
    <text evidence="1">Belongs to the GMC oxidoreductase family.</text>
</comment>
<evidence type="ECO:0000259" key="6">
    <source>
        <dbReference type="PROSITE" id="PS00624"/>
    </source>
</evidence>
<dbReference type="SUPFAM" id="SSF51905">
    <property type="entry name" value="FAD/NAD(P)-binding domain"/>
    <property type="match status" value="1"/>
</dbReference>
<organism evidence="7 8">
    <name type="scientific">Aspergillus calidoustus</name>
    <dbReference type="NCBI Taxonomy" id="454130"/>
    <lineage>
        <taxon>Eukaryota</taxon>
        <taxon>Fungi</taxon>
        <taxon>Dikarya</taxon>
        <taxon>Ascomycota</taxon>
        <taxon>Pezizomycotina</taxon>
        <taxon>Eurotiomycetes</taxon>
        <taxon>Eurotiomycetidae</taxon>
        <taxon>Eurotiales</taxon>
        <taxon>Aspergillaceae</taxon>
        <taxon>Aspergillus</taxon>
        <taxon>Aspergillus subgen. Nidulantes</taxon>
    </lineage>
</organism>
<dbReference type="InterPro" id="IPR012132">
    <property type="entry name" value="GMC_OxRdtase"/>
</dbReference>
<evidence type="ECO:0000256" key="2">
    <source>
        <dbReference type="ARBA" id="ARBA00023180"/>
    </source>
</evidence>
<dbReference type="InterPro" id="IPR007867">
    <property type="entry name" value="GMC_OxRtase_C"/>
</dbReference>
<evidence type="ECO:0000256" key="3">
    <source>
        <dbReference type="PIRSR" id="PIRSR000137-1"/>
    </source>
</evidence>
<feature type="signal peptide" evidence="5">
    <location>
        <begin position="1"/>
        <end position="20"/>
    </location>
</feature>
<keyword evidence="2" id="KW-0325">Glycoprotein</keyword>
<dbReference type="Pfam" id="PF05199">
    <property type="entry name" value="GMC_oxred_C"/>
    <property type="match status" value="1"/>
</dbReference>
<dbReference type="PANTHER" id="PTHR11552">
    <property type="entry name" value="GLUCOSE-METHANOL-CHOLINE GMC OXIDOREDUCTASE"/>
    <property type="match status" value="1"/>
</dbReference>
<dbReference type="EMBL" id="CDMC01000002">
    <property type="protein sequence ID" value="CEN60027.1"/>
    <property type="molecule type" value="Genomic_DNA"/>
</dbReference>
<dbReference type="GO" id="GO:0050660">
    <property type="term" value="F:flavin adenine dinucleotide binding"/>
    <property type="evidence" value="ECO:0007669"/>
    <property type="project" value="InterPro"/>
</dbReference>
<dbReference type="OMA" id="HYEIEGG"/>
<dbReference type="PANTHER" id="PTHR11552:SF138">
    <property type="entry name" value="DEHYDROGENASE PKFF-RELATED"/>
    <property type="match status" value="1"/>
</dbReference>
<keyword evidence="4" id="KW-0285">Flavoprotein</keyword>
<name>A0A0U5GN09_ASPCI</name>
<comment type="cofactor">
    <cofactor evidence="4">
        <name>FAD</name>
        <dbReference type="ChEBI" id="CHEBI:57692"/>
    </cofactor>
</comment>
<dbReference type="InterPro" id="IPR000172">
    <property type="entry name" value="GMC_OxRdtase_N"/>
</dbReference>
<sequence length="607" mass="64380">MTFSKSVLLSLAYLATPSLGLFNIGVPGISWSYDYVVVGGGTSGLAIAARLAENSKVTVAVVEAGGHYEIEGGMMSIIPGFAAAANTGTDPSDDSMLIDWNFDAEPLTAANNRVLRYARGKTLGGTSARNYMVYHRGTKETYDQWADITGDDSWDWDSVLPYFKKSCTVTPPDMTKRDANASVIYSADAFDNSLKGPLQVTWPNFGSPFNTYVETGLESIGIVPGQDLNSGSLNGSAWAATTIDPKDQSRSSSKTSFLGQMLLKLNFKVYAHTLAKKINFSGTKAKSVKVETLGISYTLTAKKEIIISAGAFQSPQLLMVSGVGPKSTLQKLGISVVKDLPGVGQNLWDHALFGVVNRVNVVTASRLVNDMAAAAEALVQYALKKGPLTAPGFGVLGWEKIPQTLRTHFTNSTRAALDTFPSDWPEVEYLGLDGILDGWHSADDQNLGDGFNYGTIGAALVAPLSRGSVTISSSNTADGPVIDLGYLTHPADQEVAVAAVKRARAAFAGTGITIGEEHRPGPDVQTDKEILEFVRSTIVPVWHASGTCAMGSSSDPNAVVDSNAKVIGLQNIRVVDASIFPTLPPGHPQSTCYMIAEKIAAAIKNGN</sequence>
<feature type="chain" id="PRO_5006858038" description="Glucose-methanol-choline oxidoreductase N-terminal domain-containing protein" evidence="5">
    <location>
        <begin position="21"/>
        <end position="607"/>
    </location>
</feature>
<dbReference type="Gene3D" id="3.30.560.10">
    <property type="entry name" value="Glucose Oxidase, domain 3"/>
    <property type="match status" value="1"/>
</dbReference>
<dbReference type="Proteomes" id="UP000054771">
    <property type="component" value="Unassembled WGS sequence"/>
</dbReference>
<dbReference type="OrthoDB" id="269227at2759"/>
<dbReference type="GO" id="GO:0016614">
    <property type="term" value="F:oxidoreductase activity, acting on CH-OH group of donors"/>
    <property type="evidence" value="ECO:0007669"/>
    <property type="project" value="InterPro"/>
</dbReference>
<evidence type="ECO:0000313" key="7">
    <source>
        <dbReference type="EMBL" id="CEN60027.1"/>
    </source>
</evidence>
<proteinExistence type="inferred from homology"/>
<keyword evidence="8" id="KW-1185">Reference proteome</keyword>
<keyword evidence="5" id="KW-0732">Signal</keyword>
<evidence type="ECO:0000256" key="4">
    <source>
        <dbReference type="PIRSR" id="PIRSR000137-2"/>
    </source>
</evidence>